<dbReference type="PANTHER" id="PTHR13932">
    <property type="entry name" value="COPROPORPHYRINIGEN III OXIDASE"/>
    <property type="match status" value="1"/>
</dbReference>
<dbReference type="RefSeq" id="WP_025290788.1">
    <property type="nucleotide sequence ID" value="NZ_CP006644.1"/>
</dbReference>
<accession>W0A7Q2</accession>
<dbReference type="GO" id="GO:0005737">
    <property type="term" value="C:cytoplasm"/>
    <property type="evidence" value="ECO:0007669"/>
    <property type="project" value="TreeGrafter"/>
</dbReference>
<dbReference type="SMART" id="SM00729">
    <property type="entry name" value="Elp3"/>
    <property type="match status" value="1"/>
</dbReference>
<dbReference type="OrthoDB" id="9808022at2"/>
<proteinExistence type="predicted"/>
<dbReference type="Pfam" id="PF04055">
    <property type="entry name" value="Radical_SAM"/>
    <property type="match status" value="1"/>
</dbReference>
<dbReference type="PROSITE" id="PS51918">
    <property type="entry name" value="RADICAL_SAM"/>
    <property type="match status" value="1"/>
</dbReference>
<sequence length="447" mass="48924">MSSLATSARPTPADLGPLYQDYAYGYPHKSAYRSFAAPLRLGDLWAGERKDRIFLYLHIPFCEMRCGFCNLFTAANPDDARTEHYLAALDRQIEAARDELGAVSPVQMAIGGGTPTLLGARALGRLLDRVATRLNGDPARVSAGIETSPKTATPETIALLAERGFDRISIGVQSFIEAETRAMGRPQDPAGVAQALDTIRAHRFGRLNIDLIYGAANQTPESLAHSIRRALDWAPEEMFLYPLYVRARTGLDRRASVEDEHRRTLYRTARDLLLAEGYEQVSMRAFRRPVAGGGGAADSEFSCQEDGVLGLGTGARSYTQAAHYSSRYAVTRRGVLDILDAFAASDEQAFRHAHHGIAMTPDEAMRRFVLKSLLHRDGLDAARFAALFGRTPEQAFAAFATLDAMGLTDTQAGTIRLTESGLEHSDAIPPLFYSDAVRALMRASRID</sequence>
<dbReference type="InterPro" id="IPR034505">
    <property type="entry name" value="Coproporphyrinogen-III_oxidase"/>
</dbReference>
<dbReference type="InterPro" id="IPR058240">
    <property type="entry name" value="rSAM_sf"/>
</dbReference>
<dbReference type="eggNOG" id="COG0635">
    <property type="taxonomic scope" value="Bacteria"/>
</dbReference>
<feature type="domain" description="Radical SAM core" evidence="1">
    <location>
        <begin position="47"/>
        <end position="284"/>
    </location>
</feature>
<dbReference type="KEGG" id="ssan:NX02_03640"/>
<reference evidence="2 3" key="1">
    <citation type="submission" date="2013-07" db="EMBL/GenBank/DDBJ databases">
        <title>Completed genome of Sphingomonas sanxanigenens NX02.</title>
        <authorList>
            <person name="Ma T."/>
            <person name="Huang H."/>
            <person name="Wu M."/>
            <person name="Li X."/>
            <person name="Li G."/>
        </authorList>
    </citation>
    <scope>NUCLEOTIDE SEQUENCE [LARGE SCALE GENOMIC DNA]</scope>
    <source>
        <strain evidence="2 3">NX02</strain>
    </source>
</reference>
<dbReference type="Proteomes" id="UP000018851">
    <property type="component" value="Chromosome"/>
</dbReference>
<dbReference type="InterPro" id="IPR010723">
    <property type="entry name" value="HemN_C"/>
</dbReference>
<dbReference type="AlphaFoldDB" id="W0A7Q2"/>
<dbReference type="SUPFAM" id="SSF102114">
    <property type="entry name" value="Radical SAM enzymes"/>
    <property type="match status" value="1"/>
</dbReference>
<evidence type="ECO:0000313" key="2">
    <source>
        <dbReference type="EMBL" id="AHE52482.1"/>
    </source>
</evidence>
<dbReference type="InterPro" id="IPR023404">
    <property type="entry name" value="rSAM_horseshoe"/>
</dbReference>
<organism evidence="2 3">
    <name type="scientific">Sphingomonas sanxanigenens DSM 19645 = NX02</name>
    <dbReference type="NCBI Taxonomy" id="1123269"/>
    <lineage>
        <taxon>Bacteria</taxon>
        <taxon>Pseudomonadati</taxon>
        <taxon>Pseudomonadota</taxon>
        <taxon>Alphaproteobacteria</taxon>
        <taxon>Sphingomonadales</taxon>
        <taxon>Sphingomonadaceae</taxon>
        <taxon>Sphingomonas</taxon>
    </lineage>
</organism>
<dbReference type="PATRIC" id="fig|1123269.5.peg.712"/>
<dbReference type="HOGENOM" id="CLU_027579_7_1_5"/>
<dbReference type="GO" id="GO:0003824">
    <property type="term" value="F:catalytic activity"/>
    <property type="evidence" value="ECO:0007669"/>
    <property type="project" value="InterPro"/>
</dbReference>
<dbReference type="InterPro" id="IPR007197">
    <property type="entry name" value="rSAM"/>
</dbReference>
<dbReference type="CDD" id="cd01335">
    <property type="entry name" value="Radical_SAM"/>
    <property type="match status" value="1"/>
</dbReference>
<protein>
    <recommendedName>
        <fullName evidence="1">Radical SAM core domain-containing protein</fullName>
    </recommendedName>
</protein>
<evidence type="ECO:0000313" key="3">
    <source>
        <dbReference type="Proteomes" id="UP000018851"/>
    </source>
</evidence>
<dbReference type="EMBL" id="CP006644">
    <property type="protein sequence ID" value="AHE52482.1"/>
    <property type="molecule type" value="Genomic_DNA"/>
</dbReference>
<dbReference type="GO" id="GO:0006779">
    <property type="term" value="P:porphyrin-containing compound biosynthetic process"/>
    <property type="evidence" value="ECO:0007669"/>
    <property type="project" value="TreeGrafter"/>
</dbReference>
<dbReference type="NCBIfam" id="NF006067">
    <property type="entry name" value="PRK08208.1"/>
    <property type="match status" value="1"/>
</dbReference>
<evidence type="ECO:0000259" key="1">
    <source>
        <dbReference type="PROSITE" id="PS51918"/>
    </source>
</evidence>
<name>W0A7Q2_9SPHN</name>
<dbReference type="Pfam" id="PF06969">
    <property type="entry name" value="HemN_C"/>
    <property type="match status" value="1"/>
</dbReference>
<dbReference type="Gene3D" id="3.80.30.20">
    <property type="entry name" value="tm_1862 like domain"/>
    <property type="match status" value="1"/>
</dbReference>
<dbReference type="PANTHER" id="PTHR13932:SF5">
    <property type="entry name" value="RADICAL S-ADENOSYL METHIONINE DOMAIN-CONTAINING PROTEIN 1, MITOCHONDRIAL"/>
    <property type="match status" value="1"/>
</dbReference>
<dbReference type="SFLD" id="SFLDG01065">
    <property type="entry name" value="anaerobic_coproporphyrinogen-I"/>
    <property type="match status" value="1"/>
</dbReference>
<dbReference type="STRING" id="1123269.NX02_03640"/>
<keyword evidence="3" id="KW-1185">Reference proteome</keyword>
<dbReference type="InterPro" id="IPR006638">
    <property type="entry name" value="Elp3/MiaA/NifB-like_rSAM"/>
</dbReference>
<gene>
    <name evidence="2" type="ORF">NX02_03640</name>
</gene>
<dbReference type="GO" id="GO:0051539">
    <property type="term" value="F:4 iron, 4 sulfur cluster binding"/>
    <property type="evidence" value="ECO:0007669"/>
    <property type="project" value="TreeGrafter"/>
</dbReference>
<dbReference type="SFLD" id="SFLDS00029">
    <property type="entry name" value="Radical_SAM"/>
    <property type="match status" value="1"/>
</dbReference>